<protein>
    <recommendedName>
        <fullName evidence="2">DUF7978 domain-containing protein</fullName>
    </recommendedName>
</protein>
<sequence length="210" mass="20666">MPVTHLPLRRSASVGAVVYAVGYAVTVAATAGRTGAVAAIEIAGETADAAPLGEILGSDPASWIASGWLFYNAHLVPTSVPIADAVNGLGGLTNQSLLATLGGPLYALYLLPPLLLVAAGYAVVRTAETPGSNGARNAGASVVAGYFPLLLLGAFVFTAGAAEAQTVASPAGLSSVFLGLAYPLVFGGIGGMVADKRTSASSPAGEVADA</sequence>
<reference evidence="3 4" key="1">
    <citation type="submission" date="2015-12" db="EMBL/GenBank/DDBJ databases">
        <title>Haloprofundus marisrubri gen. nov., sp. nov., an extremely halophilic archaeon isolated from the Discovery deep brine-seawater interface in the Red Sea.</title>
        <authorList>
            <person name="Zhang G."/>
            <person name="Stingl U."/>
            <person name="Rashid M."/>
        </authorList>
    </citation>
    <scope>NUCLEOTIDE SEQUENCE [LARGE SCALE GENOMIC DNA]</scope>
    <source>
        <strain evidence="3 4">SB9</strain>
    </source>
</reference>
<keyword evidence="4" id="KW-1185">Reference proteome</keyword>
<dbReference type="InterPro" id="IPR058284">
    <property type="entry name" value="DUF7978"/>
</dbReference>
<evidence type="ECO:0000259" key="2">
    <source>
        <dbReference type="Pfam" id="PF25933"/>
    </source>
</evidence>
<gene>
    <name evidence="3" type="ORF">AUR64_10720</name>
</gene>
<dbReference type="Proteomes" id="UP000054387">
    <property type="component" value="Unassembled WGS sequence"/>
</dbReference>
<keyword evidence="1" id="KW-1133">Transmembrane helix</keyword>
<dbReference type="OrthoDB" id="270777at2157"/>
<keyword evidence="1" id="KW-0472">Membrane</keyword>
<dbReference type="EMBL" id="LOPU01000018">
    <property type="protein sequence ID" value="KTG10064.1"/>
    <property type="molecule type" value="Genomic_DNA"/>
</dbReference>
<feature type="transmembrane region" description="Helical" evidence="1">
    <location>
        <begin position="12"/>
        <end position="31"/>
    </location>
</feature>
<comment type="caution">
    <text evidence="3">The sequence shown here is derived from an EMBL/GenBank/DDBJ whole genome shotgun (WGS) entry which is preliminary data.</text>
</comment>
<proteinExistence type="predicted"/>
<dbReference type="AlphaFoldDB" id="A0A0W1R9Y3"/>
<dbReference type="Pfam" id="PF25933">
    <property type="entry name" value="DUF7978"/>
    <property type="match status" value="1"/>
</dbReference>
<evidence type="ECO:0000313" key="4">
    <source>
        <dbReference type="Proteomes" id="UP000054387"/>
    </source>
</evidence>
<dbReference type="RefSeq" id="WP_058581419.1">
    <property type="nucleotide sequence ID" value="NZ_LOPU01000018.1"/>
</dbReference>
<name>A0A0W1R9Y3_9EURY</name>
<feature type="transmembrane region" description="Helical" evidence="1">
    <location>
        <begin position="106"/>
        <end position="127"/>
    </location>
</feature>
<evidence type="ECO:0000313" key="3">
    <source>
        <dbReference type="EMBL" id="KTG10064.1"/>
    </source>
</evidence>
<organism evidence="3 4">
    <name type="scientific">Haloprofundus marisrubri</name>
    <dbReference type="NCBI Taxonomy" id="1514971"/>
    <lineage>
        <taxon>Archaea</taxon>
        <taxon>Methanobacteriati</taxon>
        <taxon>Methanobacteriota</taxon>
        <taxon>Stenosarchaea group</taxon>
        <taxon>Halobacteria</taxon>
        <taxon>Halobacteriales</taxon>
        <taxon>Haloferacaceae</taxon>
        <taxon>Haloprofundus</taxon>
    </lineage>
</organism>
<evidence type="ECO:0000256" key="1">
    <source>
        <dbReference type="SAM" id="Phobius"/>
    </source>
</evidence>
<keyword evidence="1" id="KW-0812">Transmembrane</keyword>
<feature type="transmembrane region" description="Helical" evidence="1">
    <location>
        <begin position="173"/>
        <end position="194"/>
    </location>
</feature>
<feature type="transmembrane region" description="Helical" evidence="1">
    <location>
        <begin position="139"/>
        <end position="161"/>
    </location>
</feature>
<accession>A0A0W1R9Y3</accession>
<feature type="domain" description="DUF7978" evidence="2">
    <location>
        <begin position="5"/>
        <end position="195"/>
    </location>
</feature>